<dbReference type="RefSeq" id="WP_132079748.1">
    <property type="nucleotide sequence ID" value="NZ_DALYTA010000013.1"/>
</dbReference>
<proteinExistence type="predicted"/>
<dbReference type="SUPFAM" id="SSF52540">
    <property type="entry name" value="P-loop containing nucleoside triphosphate hydrolases"/>
    <property type="match status" value="1"/>
</dbReference>
<dbReference type="InterPro" id="IPR002586">
    <property type="entry name" value="CobQ/CobB/MinD/ParA_Nub-bd_dom"/>
</dbReference>
<dbReference type="PANTHER" id="PTHR43384">
    <property type="entry name" value="SEPTUM SITE-DETERMINING PROTEIN MIND HOMOLOG, CHLOROPLASTIC-RELATED"/>
    <property type="match status" value="1"/>
</dbReference>
<dbReference type="GO" id="GO:0005524">
    <property type="term" value="F:ATP binding"/>
    <property type="evidence" value="ECO:0007669"/>
    <property type="project" value="TreeGrafter"/>
</dbReference>
<evidence type="ECO:0000313" key="3">
    <source>
        <dbReference type="Proteomes" id="UP000295063"/>
    </source>
</evidence>
<dbReference type="GO" id="GO:0051782">
    <property type="term" value="P:negative regulation of cell division"/>
    <property type="evidence" value="ECO:0007669"/>
    <property type="project" value="TreeGrafter"/>
</dbReference>
<dbReference type="InterPro" id="IPR050625">
    <property type="entry name" value="ParA/MinD_ATPase"/>
</dbReference>
<protein>
    <submittedName>
        <fullName evidence="2">CO dehydrogenase maturation factor</fullName>
    </submittedName>
</protein>
<dbReference type="PANTHER" id="PTHR43384:SF7">
    <property type="entry name" value="CARBON-MONOXIDE DEHYDROGENASE ACCESSORY PROTEIN"/>
    <property type="match status" value="1"/>
</dbReference>
<dbReference type="PIRSF" id="PIRSF005647">
    <property type="entry name" value="CooC"/>
    <property type="match status" value="1"/>
</dbReference>
<dbReference type="Pfam" id="PF01656">
    <property type="entry name" value="CbiA"/>
    <property type="match status" value="1"/>
</dbReference>
<dbReference type="EMBL" id="SLUI01000006">
    <property type="protein sequence ID" value="TCL37329.1"/>
    <property type="molecule type" value="Genomic_DNA"/>
</dbReference>
<dbReference type="Proteomes" id="UP000295063">
    <property type="component" value="Unassembled WGS sequence"/>
</dbReference>
<organism evidence="2 3">
    <name type="scientific">Anaerospora hongkongensis</name>
    <dbReference type="NCBI Taxonomy" id="244830"/>
    <lineage>
        <taxon>Bacteria</taxon>
        <taxon>Bacillati</taxon>
        <taxon>Bacillota</taxon>
        <taxon>Negativicutes</taxon>
        <taxon>Selenomonadales</taxon>
        <taxon>Sporomusaceae</taxon>
        <taxon>Anaerospora</taxon>
    </lineage>
</organism>
<dbReference type="AlphaFoldDB" id="A0A4R1PXH3"/>
<evidence type="ECO:0000313" key="2">
    <source>
        <dbReference type="EMBL" id="TCL37329.1"/>
    </source>
</evidence>
<reference evidence="2 3" key="1">
    <citation type="submission" date="2019-03" db="EMBL/GenBank/DDBJ databases">
        <title>Genomic Encyclopedia of Type Strains, Phase IV (KMG-IV): sequencing the most valuable type-strain genomes for metagenomic binning, comparative biology and taxonomic classification.</title>
        <authorList>
            <person name="Goeker M."/>
        </authorList>
    </citation>
    <scope>NUCLEOTIDE SEQUENCE [LARGE SCALE GENOMIC DNA]</scope>
    <source>
        <strain evidence="2 3">DSM 15969</strain>
    </source>
</reference>
<evidence type="ECO:0000259" key="1">
    <source>
        <dbReference type="Pfam" id="PF01656"/>
    </source>
</evidence>
<gene>
    <name evidence="2" type="ORF">EV210_106198</name>
</gene>
<feature type="domain" description="CobQ/CobB/MinD/ParA nucleotide binding" evidence="1">
    <location>
        <begin position="6"/>
        <end position="228"/>
    </location>
</feature>
<dbReference type="Gene3D" id="3.40.50.300">
    <property type="entry name" value="P-loop containing nucleotide triphosphate hydrolases"/>
    <property type="match status" value="1"/>
</dbReference>
<dbReference type="InterPro" id="IPR014433">
    <property type="entry name" value="CooC"/>
</dbReference>
<dbReference type="GO" id="GO:0016887">
    <property type="term" value="F:ATP hydrolysis activity"/>
    <property type="evidence" value="ECO:0007669"/>
    <property type="project" value="TreeGrafter"/>
</dbReference>
<dbReference type="GO" id="GO:0005829">
    <property type="term" value="C:cytosol"/>
    <property type="evidence" value="ECO:0007669"/>
    <property type="project" value="TreeGrafter"/>
</dbReference>
<accession>A0A4R1PXH3</accession>
<dbReference type="GO" id="GO:0009898">
    <property type="term" value="C:cytoplasmic side of plasma membrane"/>
    <property type="evidence" value="ECO:0007669"/>
    <property type="project" value="TreeGrafter"/>
</dbReference>
<dbReference type="InterPro" id="IPR027417">
    <property type="entry name" value="P-loop_NTPase"/>
</dbReference>
<comment type="caution">
    <text evidence="2">The sequence shown here is derived from an EMBL/GenBank/DDBJ whole genome shotgun (WGS) entry which is preliminary data.</text>
</comment>
<name>A0A4R1PXH3_9FIRM</name>
<dbReference type="OrthoDB" id="9779073at2"/>
<sequence>MTKQIAVAGKGGTGKTTFTSLLIRYLIEHQKRPILAVDADPNANLNEALGMGLGETISDIIARTKDPHGLPAGMTQEPYIEYKLQAALEETKDVDLLVMGGPDGPGCYCFPNNILRKHLEILADNYAYVVMDNEAGLEHISRRVTGNIDILFIVSDASARAIRSAGRVHELVKKLNSRIKEIYLIVTKNHAGDIETLQQEIAATGLDLIGTIPYDAEVARYDVEGKPLIELPATSGAVIAVNQICSKVNV</sequence>
<keyword evidence="3" id="KW-1185">Reference proteome</keyword>